<dbReference type="InterPro" id="IPR004162">
    <property type="entry name" value="SINA-like_animal"/>
</dbReference>
<dbReference type="SUPFAM" id="SSF49599">
    <property type="entry name" value="TRAF domain-like"/>
    <property type="match status" value="1"/>
</dbReference>
<dbReference type="InterPro" id="IPR018121">
    <property type="entry name" value="7-in-absentia-prot_TRAF-dom"/>
</dbReference>
<comment type="domain">
    <text evidence="10">The SBD domain (substrate-binding domain) mediates the interaction with substrate proteins. It is related to the TRAF family.</text>
</comment>
<dbReference type="GO" id="GO:0008270">
    <property type="term" value="F:zinc ion binding"/>
    <property type="evidence" value="ECO:0007669"/>
    <property type="project" value="UniProtKB-KW"/>
</dbReference>
<dbReference type="Pfam" id="PF21362">
    <property type="entry name" value="Sina_RING"/>
    <property type="match status" value="1"/>
</dbReference>
<comment type="function">
    <text evidence="10">E3 ubiquitin-protein ligase that mediates ubiquitination and subsequent proteasomal degradation of target proteins. E3 ubiquitin ligases accept ubiquitin from an E2 ubiquitin-conjugating enzyme in the form of a thioester and then directly transfers the ubiquitin to targeted substrates.</text>
</comment>
<evidence type="ECO:0000256" key="5">
    <source>
        <dbReference type="ARBA" id="ARBA00022723"/>
    </source>
</evidence>
<keyword evidence="5 10" id="KW-0479">Metal-binding</keyword>
<dbReference type="Pfam" id="PF21361">
    <property type="entry name" value="Sina_ZnF"/>
    <property type="match status" value="1"/>
</dbReference>
<feature type="compositionally biased region" description="Low complexity" evidence="11">
    <location>
        <begin position="84"/>
        <end position="95"/>
    </location>
</feature>
<feature type="region of interest" description="Disordered" evidence="11">
    <location>
        <begin position="121"/>
        <end position="149"/>
    </location>
</feature>
<feature type="region of interest" description="Disordered" evidence="11">
    <location>
        <begin position="74"/>
        <end position="101"/>
    </location>
</feature>
<protein>
    <recommendedName>
        <fullName evidence="10">E3 ubiquitin-protein ligase</fullName>
        <ecNumber evidence="10">2.3.2.27</ecNumber>
    </recommendedName>
</protein>
<evidence type="ECO:0000256" key="11">
    <source>
        <dbReference type="SAM" id="MobiDB-lite"/>
    </source>
</evidence>
<dbReference type="RefSeq" id="XP_026755097.2">
    <property type="nucleotide sequence ID" value="XM_026899296.3"/>
</dbReference>
<dbReference type="GO" id="GO:0016567">
    <property type="term" value="P:protein ubiquitination"/>
    <property type="evidence" value="ECO:0007669"/>
    <property type="project" value="UniProtKB-UniPathway"/>
</dbReference>
<dbReference type="GO" id="GO:0005737">
    <property type="term" value="C:cytoplasm"/>
    <property type="evidence" value="ECO:0007669"/>
    <property type="project" value="InterPro"/>
</dbReference>
<dbReference type="EC" id="2.3.2.27" evidence="10"/>
<proteinExistence type="inferred from homology"/>
<dbReference type="KEGG" id="gmw:113515141"/>
<dbReference type="Gene3D" id="2.60.210.10">
    <property type="entry name" value="Apoptosis, Tumor Necrosis Factor Receptor Associated Protein 2, Chain A"/>
    <property type="match status" value="1"/>
</dbReference>
<evidence type="ECO:0000256" key="2">
    <source>
        <dbReference type="ARBA" id="ARBA00004906"/>
    </source>
</evidence>
<dbReference type="InterPro" id="IPR049548">
    <property type="entry name" value="Sina-like_RING"/>
</dbReference>
<dbReference type="UniPathway" id="UPA00143"/>
<evidence type="ECO:0000256" key="9">
    <source>
        <dbReference type="PROSITE-ProRule" id="PRU00455"/>
    </source>
</evidence>
<dbReference type="InterPro" id="IPR008974">
    <property type="entry name" value="TRAF-like"/>
</dbReference>
<keyword evidence="6 9" id="KW-0863">Zinc-finger</keyword>
<dbReference type="InterPro" id="IPR013010">
    <property type="entry name" value="Znf_SIAH"/>
</dbReference>
<evidence type="ECO:0000256" key="3">
    <source>
        <dbReference type="ARBA" id="ARBA00009119"/>
    </source>
</evidence>
<dbReference type="GeneID" id="113515141"/>
<dbReference type="InterPro" id="IPR013083">
    <property type="entry name" value="Znf_RING/FYVE/PHD"/>
</dbReference>
<comment type="similarity">
    <text evidence="3 10">Belongs to the SINA (Seven in absentia) family.</text>
</comment>
<reference evidence="14 15" key="1">
    <citation type="submission" date="2025-05" db="UniProtKB">
        <authorList>
            <consortium name="RefSeq"/>
        </authorList>
    </citation>
    <scope>IDENTIFICATION</scope>
    <source>
        <tissue evidence="14 15">Whole larvae</tissue>
    </source>
</reference>
<dbReference type="RefSeq" id="XP_026755098.2">
    <property type="nucleotide sequence ID" value="XM_026899297.3"/>
</dbReference>
<comment type="catalytic activity">
    <reaction evidence="1 10">
        <text>S-ubiquitinyl-[E2 ubiquitin-conjugating enzyme]-L-cysteine + [acceptor protein]-L-lysine = [E2 ubiquitin-conjugating enzyme]-L-cysteine + N(6)-ubiquitinyl-[acceptor protein]-L-lysine.</text>
        <dbReference type="EC" id="2.3.2.27"/>
    </reaction>
</comment>
<keyword evidence="8 10" id="KW-0862">Zinc</keyword>
<evidence type="ECO:0000256" key="4">
    <source>
        <dbReference type="ARBA" id="ARBA00022679"/>
    </source>
</evidence>
<dbReference type="PROSITE" id="PS51081">
    <property type="entry name" value="ZF_SIAH"/>
    <property type="match status" value="1"/>
</dbReference>
<evidence type="ECO:0000256" key="6">
    <source>
        <dbReference type="ARBA" id="ARBA00022771"/>
    </source>
</evidence>
<keyword evidence="13" id="KW-1185">Reference proteome</keyword>
<evidence type="ECO:0000313" key="13">
    <source>
        <dbReference type="Proteomes" id="UP001652740"/>
    </source>
</evidence>
<dbReference type="AlphaFoldDB" id="A0A6J1WK71"/>
<dbReference type="RefSeq" id="XP_031764404.2">
    <property type="nucleotide sequence ID" value="XM_031908544.2"/>
</dbReference>
<evidence type="ECO:0000256" key="7">
    <source>
        <dbReference type="ARBA" id="ARBA00022786"/>
    </source>
</evidence>
<sequence length="455" mass="52304">MGAEESKNQRRDAEHNGFTKSQVEMLLKQQKQMYDEKLNELLHKQNQKSAEMRISEDAIRAEAKKEVERVLKEQFGQNVPSPQPSCIPSTSTTPTQAQVPFRSPTTYSYSQKDLQNLVATGTHTSSPTTQQTSLYPNISTPPASSPRAVQDPFESYVFVNKLDEAKRLQPTAPPASSRDRSTSRQRNRNNEADNEVKCPTCRNTYTSNIYQCSKGHSSCKTCKDNGRLCGICRDMITTMRNISLEIFIAEKKVKCPNTENGCSLWIKRCDVDTHLKVCIFRDMPCPLSDIFGLCLWKGKLTQMASHFDDVHQMHRQADVDKEMYLLNINNNVNIVHFIVIGTYNFLFHVKIQDDKLYMTTQALGTDNSARKWIYEIHIYNKSEPRRKYQYMDTCHSINIPVNEIITNARCAVIPLSYASSFINEDKLTYKFFIKKEFNNNEFPKNNRGQGARRRT</sequence>
<dbReference type="GO" id="GO:0031624">
    <property type="term" value="F:ubiquitin conjugating enzyme binding"/>
    <property type="evidence" value="ECO:0007669"/>
    <property type="project" value="TreeGrafter"/>
</dbReference>
<evidence type="ECO:0000313" key="15">
    <source>
        <dbReference type="RefSeq" id="XP_026755098.2"/>
    </source>
</evidence>
<feature type="compositionally biased region" description="Basic and acidic residues" evidence="11">
    <location>
        <begin position="177"/>
        <end position="194"/>
    </location>
</feature>
<dbReference type="GO" id="GO:0061630">
    <property type="term" value="F:ubiquitin protein ligase activity"/>
    <property type="evidence" value="ECO:0007669"/>
    <property type="project" value="UniProtKB-EC"/>
</dbReference>
<evidence type="ECO:0000256" key="10">
    <source>
        <dbReference type="RuleBase" id="RU201113"/>
    </source>
</evidence>
<evidence type="ECO:0000259" key="12">
    <source>
        <dbReference type="PROSITE" id="PS51081"/>
    </source>
</evidence>
<accession>A0A6J1WK71</accession>
<gene>
    <name evidence="14 15 16" type="primary">LOC113515141</name>
</gene>
<organism evidence="13 15">
    <name type="scientific">Galleria mellonella</name>
    <name type="common">Greater wax moth</name>
    <dbReference type="NCBI Taxonomy" id="7137"/>
    <lineage>
        <taxon>Eukaryota</taxon>
        <taxon>Metazoa</taxon>
        <taxon>Ecdysozoa</taxon>
        <taxon>Arthropoda</taxon>
        <taxon>Hexapoda</taxon>
        <taxon>Insecta</taxon>
        <taxon>Pterygota</taxon>
        <taxon>Neoptera</taxon>
        <taxon>Endopterygota</taxon>
        <taxon>Lepidoptera</taxon>
        <taxon>Glossata</taxon>
        <taxon>Ditrysia</taxon>
        <taxon>Pyraloidea</taxon>
        <taxon>Pyralidae</taxon>
        <taxon>Galleriinae</taxon>
        <taxon>Galleria</taxon>
    </lineage>
</organism>
<evidence type="ECO:0000256" key="1">
    <source>
        <dbReference type="ARBA" id="ARBA00000900"/>
    </source>
</evidence>
<name>A0A6J1WK71_GALME</name>
<dbReference type="PANTHER" id="PTHR45877:SF2">
    <property type="entry name" value="E3 UBIQUITIN-PROTEIN LIGASE SINA-RELATED"/>
    <property type="match status" value="1"/>
</dbReference>
<dbReference type="PANTHER" id="PTHR45877">
    <property type="entry name" value="E3 UBIQUITIN-PROTEIN LIGASE SIAH2"/>
    <property type="match status" value="1"/>
</dbReference>
<feature type="compositionally biased region" description="Low complexity" evidence="11">
    <location>
        <begin position="121"/>
        <end position="133"/>
    </location>
</feature>
<comment type="pathway">
    <text evidence="2 10">Protein modification; protein ubiquitination.</text>
</comment>
<dbReference type="Proteomes" id="UP001652740">
    <property type="component" value="Unplaced"/>
</dbReference>
<feature type="region of interest" description="Disordered" evidence="11">
    <location>
        <begin position="1"/>
        <end position="20"/>
    </location>
</feature>
<feature type="region of interest" description="Disordered" evidence="11">
    <location>
        <begin position="164"/>
        <end position="194"/>
    </location>
</feature>
<keyword evidence="7 10" id="KW-0833">Ubl conjugation pathway</keyword>
<keyword evidence="4" id="KW-0808">Transferase</keyword>
<dbReference type="GO" id="GO:0043161">
    <property type="term" value="P:proteasome-mediated ubiquitin-dependent protein catabolic process"/>
    <property type="evidence" value="ECO:0007669"/>
    <property type="project" value="TreeGrafter"/>
</dbReference>
<dbReference type="Pfam" id="PF03145">
    <property type="entry name" value="Sina_TRAF"/>
    <property type="match status" value="1"/>
</dbReference>
<evidence type="ECO:0000313" key="16">
    <source>
        <dbReference type="RefSeq" id="XP_031764404.2"/>
    </source>
</evidence>
<dbReference type="Gene3D" id="3.30.40.10">
    <property type="entry name" value="Zinc/RING finger domain, C3HC4 (zinc finger)"/>
    <property type="match status" value="1"/>
</dbReference>
<feature type="domain" description="SIAH-type" evidence="12">
    <location>
        <begin position="250"/>
        <end position="312"/>
    </location>
</feature>
<evidence type="ECO:0000256" key="8">
    <source>
        <dbReference type="ARBA" id="ARBA00022833"/>
    </source>
</evidence>
<feature type="compositionally biased region" description="Basic and acidic residues" evidence="11">
    <location>
        <begin position="1"/>
        <end position="17"/>
    </location>
</feature>
<comment type="domain">
    <text evidence="10">The RING-type zinc finger domain is essential for ubiquitin ligase activity.</text>
</comment>
<evidence type="ECO:0000313" key="14">
    <source>
        <dbReference type="RefSeq" id="XP_026755097.2"/>
    </source>
</evidence>